<dbReference type="GO" id="GO:0006357">
    <property type="term" value="P:regulation of transcription by RNA polymerase II"/>
    <property type="evidence" value="ECO:0007669"/>
    <property type="project" value="TreeGrafter"/>
</dbReference>
<evidence type="ECO:0000313" key="7">
    <source>
        <dbReference type="EMBL" id="SDH48774.1"/>
    </source>
</evidence>
<evidence type="ECO:0000256" key="2">
    <source>
        <dbReference type="ARBA" id="ARBA00012451"/>
    </source>
</evidence>
<dbReference type="OrthoDB" id="9807195at2"/>
<dbReference type="InterPro" id="IPR050273">
    <property type="entry name" value="GppA/Ppx_hydrolase"/>
</dbReference>
<dbReference type="NCBIfam" id="TIGR03706">
    <property type="entry name" value="exo_poly_only"/>
    <property type="match status" value="1"/>
</dbReference>
<evidence type="ECO:0000256" key="4">
    <source>
        <dbReference type="ARBA" id="ARBA00047607"/>
    </source>
</evidence>
<keyword evidence="3" id="KW-0378">Hydrolase</keyword>
<dbReference type="SUPFAM" id="SSF53067">
    <property type="entry name" value="Actin-like ATPase domain"/>
    <property type="match status" value="2"/>
</dbReference>
<dbReference type="PANTHER" id="PTHR30005:SF0">
    <property type="entry name" value="RETROGRADE REGULATION PROTEIN 2"/>
    <property type="match status" value="1"/>
</dbReference>
<dbReference type="InterPro" id="IPR048950">
    <property type="entry name" value="Ppx_GppA_C"/>
</dbReference>
<protein>
    <recommendedName>
        <fullName evidence="2">exopolyphosphatase</fullName>
        <ecNumber evidence="2">3.6.1.11</ecNumber>
    </recommendedName>
</protein>
<feature type="domain" description="Ppx/GppA phosphatase N-terminal" evidence="5">
    <location>
        <begin position="31"/>
        <end position="308"/>
    </location>
</feature>
<dbReference type="Gene3D" id="3.30.420.40">
    <property type="match status" value="1"/>
</dbReference>
<dbReference type="Gene3D" id="1.10.3210.10">
    <property type="entry name" value="Hypothetical protein af1432"/>
    <property type="match status" value="1"/>
</dbReference>
<dbReference type="GO" id="GO:0006793">
    <property type="term" value="P:phosphorus metabolic process"/>
    <property type="evidence" value="ECO:0007669"/>
    <property type="project" value="InterPro"/>
</dbReference>
<comment type="catalytic activity">
    <reaction evidence="4">
        <text>[phosphate](n) + H2O = [phosphate](n-1) + phosphate + H(+)</text>
        <dbReference type="Rhea" id="RHEA:21528"/>
        <dbReference type="Rhea" id="RHEA-COMP:9859"/>
        <dbReference type="Rhea" id="RHEA-COMP:14279"/>
        <dbReference type="ChEBI" id="CHEBI:15377"/>
        <dbReference type="ChEBI" id="CHEBI:15378"/>
        <dbReference type="ChEBI" id="CHEBI:16838"/>
        <dbReference type="ChEBI" id="CHEBI:43474"/>
        <dbReference type="EC" id="3.6.1.11"/>
    </reaction>
</comment>
<dbReference type="InterPro" id="IPR043129">
    <property type="entry name" value="ATPase_NBD"/>
</dbReference>
<dbReference type="Gene3D" id="3.30.420.150">
    <property type="entry name" value="Exopolyphosphatase. Domain 2"/>
    <property type="match status" value="1"/>
</dbReference>
<dbReference type="RefSeq" id="WP_091272418.1">
    <property type="nucleotide sequence ID" value="NZ_FNDK01000006.1"/>
</dbReference>
<dbReference type="CDD" id="cd24052">
    <property type="entry name" value="ASKHA_NBD_HpPPX-GppA-like"/>
    <property type="match status" value="1"/>
</dbReference>
<comment type="similarity">
    <text evidence="1">Belongs to the GppA/Ppx family.</text>
</comment>
<dbReference type="EC" id="3.6.1.11" evidence="2"/>
<proteinExistence type="inferred from homology"/>
<dbReference type="SUPFAM" id="SSF109604">
    <property type="entry name" value="HD-domain/PDEase-like"/>
    <property type="match status" value="1"/>
</dbReference>
<dbReference type="Pfam" id="PF21447">
    <property type="entry name" value="Ppx-GppA_III"/>
    <property type="match status" value="1"/>
</dbReference>
<feature type="domain" description="Ppx/GppA phosphatase C-terminal" evidence="6">
    <location>
        <begin position="320"/>
        <end position="464"/>
    </location>
</feature>
<dbReference type="PANTHER" id="PTHR30005">
    <property type="entry name" value="EXOPOLYPHOSPHATASE"/>
    <property type="match status" value="1"/>
</dbReference>
<dbReference type="EMBL" id="FNDK01000006">
    <property type="protein sequence ID" value="SDH48774.1"/>
    <property type="molecule type" value="Genomic_DNA"/>
</dbReference>
<dbReference type="InterPro" id="IPR003695">
    <property type="entry name" value="Ppx_GppA_N"/>
</dbReference>
<organism evidence="7 8">
    <name type="scientific">Alteribacillus persepolensis</name>
    <dbReference type="NCBI Taxonomy" id="568899"/>
    <lineage>
        <taxon>Bacteria</taxon>
        <taxon>Bacillati</taxon>
        <taxon>Bacillota</taxon>
        <taxon>Bacilli</taxon>
        <taxon>Bacillales</taxon>
        <taxon>Bacillaceae</taxon>
        <taxon>Alteribacillus</taxon>
    </lineage>
</organism>
<sequence length="520" mass="59647">MNQQKEKVAVIDIGSNSIRLVIHELDAKRGAREIHNLKKSARLSNYIDEHNCLTTEGFTILLQSLQQLEEVIEYHQVKNVKAVATAAIRNASNREKILSYIHKETSLTVRVLTEAEEARYGYLAVVNSTYVTDGITIDIGGGSTEITLFQNRELLYSHSFPFGALTLKKQFFPDSEPEKNDIQQLLTFIHQQFAALPWLKQTANLPVVGIGGSARNMSLVHQAQMNYALSGLHQYTMTPQDVKATLALFEKLSLKEREELDGLSKDRADVIIPAAAVIYQLIDYVHANYFLMSHKGLRDGLLFEEVLRDTSQQYFPSVAEESFFQLSREFEINEHDVKAVGAIAGSLYQSLVPYLPSSLKKENNLYLLEQSARVLYMGEFINHEASSQHTFYVLTNRSIDGISHQNRLALASIASFKSKSWFKRLIRPFRSMLTKQELKRYELLGSILKLSYSLDRTKRRVVEHIAVEKQNRGLSVYIYCRNHVSFHFEELKSKKYKKHIEKVIKKPVHLYFLYTNFTKN</sequence>
<evidence type="ECO:0000256" key="1">
    <source>
        <dbReference type="ARBA" id="ARBA00007125"/>
    </source>
</evidence>
<dbReference type="Proteomes" id="UP000199163">
    <property type="component" value="Unassembled WGS sequence"/>
</dbReference>
<dbReference type="InterPro" id="IPR022371">
    <property type="entry name" value="Exopolyphosphatase"/>
</dbReference>
<evidence type="ECO:0000256" key="3">
    <source>
        <dbReference type="ARBA" id="ARBA00022801"/>
    </source>
</evidence>
<reference evidence="7 8" key="1">
    <citation type="submission" date="2016-10" db="EMBL/GenBank/DDBJ databases">
        <authorList>
            <person name="de Groot N.N."/>
        </authorList>
    </citation>
    <scope>NUCLEOTIDE SEQUENCE [LARGE SCALE GENOMIC DNA]</scope>
    <source>
        <strain evidence="7 8">DSM 21632</strain>
    </source>
</reference>
<keyword evidence="8" id="KW-1185">Reference proteome</keyword>
<evidence type="ECO:0000259" key="6">
    <source>
        <dbReference type="Pfam" id="PF21447"/>
    </source>
</evidence>
<dbReference type="GO" id="GO:0004309">
    <property type="term" value="F:exopolyphosphatase activity"/>
    <property type="evidence" value="ECO:0007669"/>
    <property type="project" value="UniProtKB-EC"/>
</dbReference>
<dbReference type="STRING" id="568899.SAMN05192534_10674"/>
<gene>
    <name evidence="7" type="ORF">SAMN05192534_10674</name>
</gene>
<evidence type="ECO:0000313" key="8">
    <source>
        <dbReference type="Proteomes" id="UP000199163"/>
    </source>
</evidence>
<dbReference type="AlphaFoldDB" id="A0A1G8CU39"/>
<name>A0A1G8CU39_9BACI</name>
<accession>A0A1G8CU39</accession>
<evidence type="ECO:0000259" key="5">
    <source>
        <dbReference type="Pfam" id="PF02541"/>
    </source>
</evidence>
<dbReference type="Pfam" id="PF02541">
    <property type="entry name" value="Ppx-GppA"/>
    <property type="match status" value="1"/>
</dbReference>